<reference evidence="7 8" key="1">
    <citation type="submission" date="2017-03" db="EMBL/GenBank/DDBJ databases">
        <title>Genomes of endolithic fungi from Antarctica.</title>
        <authorList>
            <person name="Coleine C."/>
            <person name="Masonjones S."/>
            <person name="Stajich J.E."/>
        </authorList>
    </citation>
    <scope>NUCLEOTIDE SEQUENCE [LARGE SCALE GENOMIC DNA]</scope>
    <source>
        <strain evidence="7 8">CCFEE 6315</strain>
    </source>
</reference>
<dbReference type="GO" id="GO:0004553">
    <property type="term" value="F:hydrolase activity, hydrolyzing O-glycosyl compounds"/>
    <property type="evidence" value="ECO:0007669"/>
    <property type="project" value="InterPro"/>
</dbReference>
<evidence type="ECO:0000256" key="2">
    <source>
        <dbReference type="ARBA" id="ARBA00022801"/>
    </source>
</evidence>
<dbReference type="AlphaFoldDB" id="A0A4U0TQW9"/>
<evidence type="ECO:0000256" key="3">
    <source>
        <dbReference type="ARBA" id="ARBA00023295"/>
    </source>
</evidence>
<keyword evidence="2 5" id="KW-0378">Hydrolase</keyword>
<dbReference type="SUPFAM" id="SSF75005">
    <property type="entry name" value="Arabinanase/levansucrase/invertase"/>
    <property type="match status" value="1"/>
</dbReference>
<protein>
    <recommendedName>
        <fullName evidence="9">Arabinanase/levansucrase/invertase</fullName>
    </recommendedName>
</protein>
<dbReference type="CDD" id="cd08999">
    <property type="entry name" value="GH43_ABN-like"/>
    <property type="match status" value="1"/>
</dbReference>
<feature type="site" description="Important for catalytic activity, responsible for pKa modulation of the active site Glu and correct orientation of both the proton donor and substrate" evidence="4">
    <location>
        <position position="253"/>
    </location>
</feature>
<keyword evidence="8" id="KW-1185">Reference proteome</keyword>
<organism evidence="7 8">
    <name type="scientific">Salinomyces thailandicus</name>
    <dbReference type="NCBI Taxonomy" id="706561"/>
    <lineage>
        <taxon>Eukaryota</taxon>
        <taxon>Fungi</taxon>
        <taxon>Dikarya</taxon>
        <taxon>Ascomycota</taxon>
        <taxon>Pezizomycotina</taxon>
        <taxon>Dothideomycetes</taxon>
        <taxon>Dothideomycetidae</taxon>
        <taxon>Mycosphaerellales</taxon>
        <taxon>Teratosphaeriaceae</taxon>
        <taxon>Salinomyces</taxon>
    </lineage>
</organism>
<dbReference type="GO" id="GO:0005975">
    <property type="term" value="P:carbohydrate metabolic process"/>
    <property type="evidence" value="ECO:0007669"/>
    <property type="project" value="InterPro"/>
</dbReference>
<evidence type="ECO:0000256" key="4">
    <source>
        <dbReference type="PIRSR" id="PIRSR606710-2"/>
    </source>
</evidence>
<dbReference type="InterPro" id="IPR051795">
    <property type="entry name" value="Glycosyl_Hydrlase_43"/>
</dbReference>
<keyword evidence="6" id="KW-0812">Transmembrane</keyword>
<dbReference type="InterPro" id="IPR006710">
    <property type="entry name" value="Glyco_hydro_43"/>
</dbReference>
<evidence type="ECO:0000256" key="1">
    <source>
        <dbReference type="ARBA" id="ARBA00009865"/>
    </source>
</evidence>
<keyword evidence="6" id="KW-0472">Membrane</keyword>
<comment type="similarity">
    <text evidence="1 5">Belongs to the glycosyl hydrolase 43 family.</text>
</comment>
<dbReference type="PANTHER" id="PTHR42812">
    <property type="entry name" value="BETA-XYLOSIDASE"/>
    <property type="match status" value="1"/>
</dbReference>
<comment type="caution">
    <text evidence="7">The sequence shown here is derived from an EMBL/GenBank/DDBJ whole genome shotgun (WGS) entry which is preliminary data.</text>
</comment>
<accession>A0A4U0TQW9</accession>
<dbReference type="PANTHER" id="PTHR42812:SF5">
    <property type="entry name" value="ENDO-ARABINASE"/>
    <property type="match status" value="1"/>
</dbReference>
<dbReference type="Proteomes" id="UP000308549">
    <property type="component" value="Unassembled WGS sequence"/>
</dbReference>
<evidence type="ECO:0000256" key="6">
    <source>
        <dbReference type="SAM" id="Phobius"/>
    </source>
</evidence>
<dbReference type="InterPro" id="IPR023296">
    <property type="entry name" value="Glyco_hydro_beta-prop_sf"/>
</dbReference>
<dbReference type="Gene3D" id="2.115.10.20">
    <property type="entry name" value="Glycosyl hydrolase domain, family 43"/>
    <property type="match status" value="1"/>
</dbReference>
<dbReference type="OrthoDB" id="3879658at2759"/>
<evidence type="ECO:0000313" key="8">
    <source>
        <dbReference type="Proteomes" id="UP000308549"/>
    </source>
</evidence>
<evidence type="ECO:0000256" key="5">
    <source>
        <dbReference type="RuleBase" id="RU361187"/>
    </source>
</evidence>
<evidence type="ECO:0000313" key="7">
    <source>
        <dbReference type="EMBL" id="TKA24252.1"/>
    </source>
</evidence>
<feature type="transmembrane region" description="Helical" evidence="6">
    <location>
        <begin position="41"/>
        <end position="63"/>
    </location>
</feature>
<dbReference type="EMBL" id="NAJL01000046">
    <property type="protein sequence ID" value="TKA24252.1"/>
    <property type="molecule type" value="Genomic_DNA"/>
</dbReference>
<dbReference type="Pfam" id="PF04616">
    <property type="entry name" value="Glyco_hydro_43"/>
    <property type="match status" value="1"/>
</dbReference>
<proteinExistence type="inferred from homology"/>
<evidence type="ECO:0008006" key="9">
    <source>
        <dbReference type="Google" id="ProtNLM"/>
    </source>
</evidence>
<keyword evidence="3 5" id="KW-0326">Glycosidase</keyword>
<keyword evidence="6" id="KW-1133">Transmembrane helix</keyword>
<gene>
    <name evidence="7" type="ORF">B0A50_06016</name>
</gene>
<sequence>MAIRPRLTFFQKHFTKPIDQDPEKEKRADNRHFTFFSHGSLLVGAVMLFILVGIIAAAVAVTLDRHNQQHDTDLQPHKNLSPIRLAVLENFPDPTLWYNDGTYYAFATNNAAGILEQPKNFSAYQYGTSNVQIATSTNFVNWTLLTSEHDPLPDIGKWVTHGLTKGKTPIPKSAVWAPGVIQRKTDNKLLMYYSASAHAEGNATTGAHVTAKGRHPVPHCIGAAVSSTSDPAGPYDPVPEPLACPIAQGGAIDPAPFADKDGTLYLTYKIDGNNIGHGGLCGNTRAPIVPTPLKLQKLAPDGLTPLAAPITILDRTASDGPLIEAPALIRSHEGIYFLFYSSGCTRSPTYNVKYATADTVTGPYTRSATTPVLQSGAWGLEAPGSVGVHEDASGGFRMVFHARVKAEMGRVRAMFSTGLVFEGRNVSLVR</sequence>
<name>A0A4U0TQW9_9PEZI</name>